<keyword evidence="10" id="KW-1185">Reference proteome</keyword>
<gene>
    <name evidence="9" type="ORF">DPMN_095517</name>
</gene>
<dbReference type="PANTHER" id="PTHR31759:SF1">
    <property type="entry name" value="COILED-COIL DOMAIN-CONTAINING PROTEIN 167"/>
    <property type="match status" value="1"/>
</dbReference>
<dbReference type="Proteomes" id="UP000828390">
    <property type="component" value="Unassembled WGS sequence"/>
</dbReference>
<dbReference type="GO" id="GO:0016020">
    <property type="term" value="C:membrane"/>
    <property type="evidence" value="ECO:0007669"/>
    <property type="project" value="UniProtKB-SubCell"/>
</dbReference>
<evidence type="ECO:0000256" key="6">
    <source>
        <dbReference type="ARBA" id="ARBA00023136"/>
    </source>
</evidence>
<keyword evidence="3 8" id="KW-0812">Transmembrane</keyword>
<feature type="coiled-coil region" evidence="7">
    <location>
        <begin position="8"/>
        <end position="66"/>
    </location>
</feature>
<evidence type="ECO:0000313" key="10">
    <source>
        <dbReference type="Proteomes" id="UP000828390"/>
    </source>
</evidence>
<evidence type="ECO:0000256" key="7">
    <source>
        <dbReference type="SAM" id="Coils"/>
    </source>
</evidence>
<reference evidence="9" key="2">
    <citation type="submission" date="2020-11" db="EMBL/GenBank/DDBJ databases">
        <authorList>
            <person name="McCartney M.A."/>
            <person name="Auch B."/>
            <person name="Kono T."/>
            <person name="Mallez S."/>
            <person name="Becker A."/>
            <person name="Gohl D.M."/>
            <person name="Silverstein K.A.T."/>
            <person name="Koren S."/>
            <person name="Bechman K.B."/>
            <person name="Herman A."/>
            <person name="Abrahante J.E."/>
            <person name="Garbe J."/>
        </authorList>
    </citation>
    <scope>NUCLEOTIDE SEQUENCE</scope>
    <source>
        <strain evidence="9">Duluth1</strain>
        <tissue evidence="9">Whole animal</tissue>
    </source>
</reference>
<dbReference type="InterPro" id="IPR028194">
    <property type="entry name" value="CC167"/>
</dbReference>
<evidence type="ECO:0000256" key="8">
    <source>
        <dbReference type="SAM" id="Phobius"/>
    </source>
</evidence>
<keyword evidence="4 8" id="KW-1133">Transmembrane helix</keyword>
<keyword evidence="5 7" id="KW-0175">Coiled coil</keyword>
<dbReference type="Pfam" id="PF15188">
    <property type="entry name" value="CCDC-167"/>
    <property type="match status" value="1"/>
</dbReference>
<dbReference type="EMBL" id="JAIWYP010000003">
    <property type="protein sequence ID" value="KAH3852994.1"/>
    <property type="molecule type" value="Genomic_DNA"/>
</dbReference>
<evidence type="ECO:0000256" key="3">
    <source>
        <dbReference type="ARBA" id="ARBA00022692"/>
    </source>
</evidence>
<keyword evidence="6 8" id="KW-0472">Membrane</keyword>
<accession>A0A9D4L837</accession>
<comment type="caution">
    <text evidence="9">The sequence shown here is derived from an EMBL/GenBank/DDBJ whole genome shotgun (WGS) entry which is preliminary data.</text>
</comment>
<evidence type="ECO:0000313" key="9">
    <source>
        <dbReference type="EMBL" id="KAH3852994.1"/>
    </source>
</evidence>
<proteinExistence type="predicted"/>
<evidence type="ECO:0000256" key="5">
    <source>
        <dbReference type="ARBA" id="ARBA00023054"/>
    </source>
</evidence>
<evidence type="ECO:0000256" key="4">
    <source>
        <dbReference type="ARBA" id="ARBA00022989"/>
    </source>
</evidence>
<dbReference type="AlphaFoldDB" id="A0A9D4L837"/>
<comment type="subcellular location">
    <subcellularLocation>
        <location evidence="1">Membrane</location>
        <topology evidence="1">Single-pass membrane protein</topology>
    </subcellularLocation>
</comment>
<dbReference type="PANTHER" id="PTHR31759">
    <property type="entry name" value="COILED-COIL DOMAIN-CONTAINING PROTEIN 167"/>
    <property type="match status" value="1"/>
</dbReference>
<reference evidence="9" key="1">
    <citation type="journal article" date="2019" name="bioRxiv">
        <title>The Genome of the Zebra Mussel, Dreissena polymorpha: A Resource for Invasive Species Research.</title>
        <authorList>
            <person name="McCartney M.A."/>
            <person name="Auch B."/>
            <person name="Kono T."/>
            <person name="Mallez S."/>
            <person name="Zhang Y."/>
            <person name="Obille A."/>
            <person name="Becker A."/>
            <person name="Abrahante J.E."/>
            <person name="Garbe J."/>
            <person name="Badalamenti J.P."/>
            <person name="Herman A."/>
            <person name="Mangelson H."/>
            <person name="Liachko I."/>
            <person name="Sullivan S."/>
            <person name="Sone E.D."/>
            <person name="Koren S."/>
            <person name="Silverstein K.A.T."/>
            <person name="Beckman K.B."/>
            <person name="Gohl D.M."/>
        </authorList>
    </citation>
    <scope>NUCLEOTIDE SEQUENCE</scope>
    <source>
        <strain evidence="9">Duluth1</strain>
        <tissue evidence="9">Whole animal</tissue>
    </source>
</reference>
<name>A0A9D4L837_DREPO</name>
<feature type="transmembrane region" description="Helical" evidence="8">
    <location>
        <begin position="71"/>
        <end position="88"/>
    </location>
</feature>
<protein>
    <recommendedName>
        <fullName evidence="2">Coiled-coil domain-containing protein 167</fullName>
    </recommendedName>
</protein>
<organism evidence="9 10">
    <name type="scientific">Dreissena polymorpha</name>
    <name type="common">Zebra mussel</name>
    <name type="synonym">Mytilus polymorpha</name>
    <dbReference type="NCBI Taxonomy" id="45954"/>
    <lineage>
        <taxon>Eukaryota</taxon>
        <taxon>Metazoa</taxon>
        <taxon>Spiralia</taxon>
        <taxon>Lophotrochozoa</taxon>
        <taxon>Mollusca</taxon>
        <taxon>Bivalvia</taxon>
        <taxon>Autobranchia</taxon>
        <taxon>Heteroconchia</taxon>
        <taxon>Euheterodonta</taxon>
        <taxon>Imparidentia</taxon>
        <taxon>Neoheterodontei</taxon>
        <taxon>Myida</taxon>
        <taxon>Dreissenoidea</taxon>
        <taxon>Dreissenidae</taxon>
        <taxon>Dreissena</taxon>
    </lineage>
</organism>
<sequence>MPTIVSQLETTEKDISSLESRLDTIERRLRISNLSDDQIKSLEKEEKDLQKKLKDKRQSLSGLRVENGKNMVISVVLLGLIVLVYYVFVTP</sequence>
<evidence type="ECO:0000256" key="1">
    <source>
        <dbReference type="ARBA" id="ARBA00004167"/>
    </source>
</evidence>
<evidence type="ECO:0000256" key="2">
    <source>
        <dbReference type="ARBA" id="ARBA00022350"/>
    </source>
</evidence>